<gene>
    <name evidence="11" type="ORF">P43SY_002690</name>
</gene>
<dbReference type="GO" id="GO:0005524">
    <property type="term" value="F:ATP binding"/>
    <property type="evidence" value="ECO:0007669"/>
    <property type="project" value="UniProtKB-KW"/>
</dbReference>
<comment type="caution">
    <text evidence="11">The sequence shown here is derived from an EMBL/GenBank/DDBJ whole genome shotgun (WGS) entry which is preliminary data.</text>
</comment>
<dbReference type="SUPFAM" id="SSF56801">
    <property type="entry name" value="Acetyl-CoA synthetase-like"/>
    <property type="match status" value="1"/>
</dbReference>
<dbReference type="Pfam" id="PF00501">
    <property type="entry name" value="AMP-binding"/>
    <property type="match status" value="1"/>
</dbReference>
<organism evidence="11 12">
    <name type="scientific">Pythium insidiosum</name>
    <name type="common">Pythiosis disease agent</name>
    <dbReference type="NCBI Taxonomy" id="114742"/>
    <lineage>
        <taxon>Eukaryota</taxon>
        <taxon>Sar</taxon>
        <taxon>Stramenopiles</taxon>
        <taxon>Oomycota</taxon>
        <taxon>Peronosporomycetes</taxon>
        <taxon>Pythiales</taxon>
        <taxon>Pythiaceae</taxon>
        <taxon>Pythium</taxon>
    </lineage>
</organism>
<evidence type="ECO:0000256" key="4">
    <source>
        <dbReference type="ARBA" id="ARBA00022832"/>
    </source>
</evidence>
<dbReference type="PANTHER" id="PTHR43272">
    <property type="entry name" value="LONG-CHAIN-FATTY-ACID--COA LIGASE"/>
    <property type="match status" value="1"/>
</dbReference>
<dbReference type="PANTHER" id="PTHR43272:SF33">
    <property type="entry name" value="AMP-BINDING DOMAIN-CONTAINING PROTEIN-RELATED"/>
    <property type="match status" value="1"/>
</dbReference>
<evidence type="ECO:0000256" key="5">
    <source>
        <dbReference type="ARBA" id="ARBA00022840"/>
    </source>
</evidence>
<evidence type="ECO:0000256" key="8">
    <source>
        <dbReference type="RuleBase" id="RU369030"/>
    </source>
</evidence>
<dbReference type="EMBL" id="JAKCXM010000001">
    <property type="protein sequence ID" value="KAJ0410358.1"/>
    <property type="molecule type" value="Genomic_DNA"/>
</dbReference>
<feature type="domain" description="AMP-dependent synthetase/ligase" evidence="10">
    <location>
        <begin position="64"/>
        <end position="503"/>
    </location>
</feature>
<keyword evidence="4 8" id="KW-0276">Fatty acid metabolism</keyword>
<dbReference type="Gene3D" id="3.40.50.12780">
    <property type="entry name" value="N-terminal domain of ligase-like"/>
    <property type="match status" value="1"/>
</dbReference>
<dbReference type="InterPro" id="IPR000873">
    <property type="entry name" value="AMP-dep_synth/lig_dom"/>
</dbReference>
<protein>
    <recommendedName>
        <fullName evidence="7 8">Long-chain-fatty-acid--CoA ligase</fullName>
        <ecNumber evidence="7 8">6.2.1.3</ecNumber>
    </recommendedName>
</protein>
<dbReference type="GO" id="GO:0016020">
    <property type="term" value="C:membrane"/>
    <property type="evidence" value="ECO:0007669"/>
    <property type="project" value="TreeGrafter"/>
</dbReference>
<name>A0AAD5MCE3_PYTIN</name>
<evidence type="ECO:0000256" key="6">
    <source>
        <dbReference type="ARBA" id="ARBA00024484"/>
    </source>
</evidence>
<accession>A0AAD5MCE3</accession>
<evidence type="ECO:0000256" key="2">
    <source>
        <dbReference type="ARBA" id="ARBA00022598"/>
    </source>
</evidence>
<dbReference type="GO" id="GO:0005783">
    <property type="term" value="C:endoplasmic reticulum"/>
    <property type="evidence" value="ECO:0007669"/>
    <property type="project" value="TreeGrafter"/>
</dbReference>
<dbReference type="CDD" id="cd05927">
    <property type="entry name" value="LC-FACS_euk"/>
    <property type="match status" value="1"/>
</dbReference>
<proteinExistence type="inferred from homology"/>
<dbReference type="Proteomes" id="UP001209570">
    <property type="component" value="Unassembled WGS sequence"/>
</dbReference>
<keyword evidence="2 8" id="KW-0436">Ligase</keyword>
<sequence length="693" mass="76530">MTSITSVGYSKVLAGTETPNHTAIHRSTIPSSNPLPGDRSDPATPLAGLTCSSIESAFHNFVSTAKRHADAQCLGVQRIVGDVAEPFEWLTYGQVMARIEHLGAGMMLHDLLPVVDRQRILAVYMRNSIDWIVAEYAGFAFGCCVVALYDTLGCDSTEYILNQTELPTVVCTEAELKRLLTIRTKCPRLQNVVLSGAVDPVLEKQATDVGLRVYTIADLEIEGKLNPRPLQPPKPSDLATIMYTSGTTGDPKGVMLTHASLLASAQSTTEFLQHFGVTMGTHSTYLSYLPLAHIFERCAHINMYRHGAHIGFWRGNPLKLVDDLRALRPTLFCTVPRLLNRIHDMVMARVSDAPKLRKFLFHKALSTKVHRLHKHGKTRHGWWDKLVFNKLAAGLGLDRCELMISGSAPLSPAVLAFCRVAFPGQFVEGYGQTETCSLITTMHLTDLSGGYVGGPSSCAEVRLEAVPDMGYLPTDREHGDERVPCVGRGEICVRGPHICTGYYKLPDKTAEAIDAEGWLHTGDIGMWSPLGQLKIIDRKKNIFKLSQGEYVAPEKIENVLQSCPSIAQVFVTGDSFHSHLVGIVVPEEMVFRKMAAANGISIASSLKELCDQPLLKKLVHAEMEAASTRSRLAGFERVKQIYLHHELFTVDNDLLTPTFKLKRADAQRYFKKQIEQLYQQSGDAVAGMQITQQ</sequence>
<evidence type="ECO:0000313" key="11">
    <source>
        <dbReference type="EMBL" id="KAJ0410358.1"/>
    </source>
</evidence>
<keyword evidence="3 8" id="KW-0547">Nucleotide-binding</keyword>
<keyword evidence="8" id="KW-0443">Lipid metabolism</keyword>
<dbReference type="Gene3D" id="3.30.300.30">
    <property type="match status" value="1"/>
</dbReference>
<dbReference type="AlphaFoldDB" id="A0AAD5MCE3"/>
<evidence type="ECO:0000256" key="7">
    <source>
        <dbReference type="ARBA" id="ARBA00026121"/>
    </source>
</evidence>
<comment type="function">
    <text evidence="8">Catalyzes the conversion of long-chain fatty acids to their active form acyl-CoAs for both synthesis of cellular lipids, and degradation via beta-oxidation.</text>
</comment>
<evidence type="ECO:0000259" key="10">
    <source>
        <dbReference type="Pfam" id="PF00501"/>
    </source>
</evidence>
<dbReference type="InterPro" id="IPR020845">
    <property type="entry name" value="AMP-binding_CS"/>
</dbReference>
<comment type="catalytic activity">
    <reaction evidence="6">
        <text>a long-chain fatty acid + ATP + CoA = a long-chain fatty acyl-CoA + AMP + diphosphate</text>
        <dbReference type="Rhea" id="RHEA:15421"/>
        <dbReference type="ChEBI" id="CHEBI:30616"/>
        <dbReference type="ChEBI" id="CHEBI:33019"/>
        <dbReference type="ChEBI" id="CHEBI:57287"/>
        <dbReference type="ChEBI" id="CHEBI:57560"/>
        <dbReference type="ChEBI" id="CHEBI:83139"/>
        <dbReference type="ChEBI" id="CHEBI:456215"/>
        <dbReference type="EC" id="6.2.1.3"/>
    </reaction>
    <physiologicalReaction direction="left-to-right" evidence="6">
        <dbReference type="Rhea" id="RHEA:15422"/>
    </physiologicalReaction>
</comment>
<dbReference type="GO" id="GO:0004467">
    <property type="term" value="F:long-chain fatty acid-CoA ligase activity"/>
    <property type="evidence" value="ECO:0007669"/>
    <property type="project" value="UniProtKB-EC"/>
</dbReference>
<comment type="similarity">
    <text evidence="1 8">Belongs to the ATP-dependent AMP-binding enzyme family.</text>
</comment>
<feature type="region of interest" description="Disordered" evidence="9">
    <location>
        <begin position="20"/>
        <end position="42"/>
    </location>
</feature>
<dbReference type="InterPro" id="IPR045851">
    <property type="entry name" value="AMP-bd_C_sf"/>
</dbReference>
<dbReference type="EC" id="6.2.1.3" evidence="7 8"/>
<keyword evidence="5 8" id="KW-0067">ATP-binding</keyword>
<evidence type="ECO:0000256" key="3">
    <source>
        <dbReference type="ARBA" id="ARBA00022741"/>
    </source>
</evidence>
<evidence type="ECO:0000313" key="12">
    <source>
        <dbReference type="Proteomes" id="UP001209570"/>
    </source>
</evidence>
<dbReference type="InterPro" id="IPR045311">
    <property type="entry name" value="LC-FACS_euk"/>
</dbReference>
<dbReference type="PROSITE" id="PS00455">
    <property type="entry name" value="AMP_BINDING"/>
    <property type="match status" value="1"/>
</dbReference>
<dbReference type="InterPro" id="IPR042099">
    <property type="entry name" value="ANL_N_sf"/>
</dbReference>
<evidence type="ECO:0000256" key="9">
    <source>
        <dbReference type="SAM" id="MobiDB-lite"/>
    </source>
</evidence>
<keyword evidence="12" id="KW-1185">Reference proteome</keyword>
<evidence type="ECO:0000256" key="1">
    <source>
        <dbReference type="ARBA" id="ARBA00006432"/>
    </source>
</evidence>
<reference evidence="11" key="1">
    <citation type="submission" date="2021-12" db="EMBL/GenBank/DDBJ databases">
        <title>Prjna785345.</title>
        <authorList>
            <person name="Rujirawat T."/>
            <person name="Krajaejun T."/>
        </authorList>
    </citation>
    <scope>NUCLEOTIDE SEQUENCE</scope>
    <source>
        <strain evidence="11">Pi057C3</strain>
    </source>
</reference>